<gene>
    <name evidence="2" type="ORF">HNQ25_14950</name>
</gene>
<evidence type="ECO:0000313" key="2">
    <source>
        <dbReference type="EMBL" id="QNG99597.1"/>
    </source>
</evidence>
<evidence type="ECO:0000259" key="1">
    <source>
        <dbReference type="Pfam" id="PF04230"/>
    </source>
</evidence>
<accession>A0ABX6SCQ6</accession>
<dbReference type="EMBL" id="CP060009">
    <property type="protein sequence ID" value="QNG99597.1"/>
    <property type="molecule type" value="Genomic_DNA"/>
</dbReference>
<dbReference type="Proteomes" id="UP000515254">
    <property type="component" value="Chromosome"/>
</dbReference>
<reference evidence="2 3" key="1">
    <citation type="journal article" date="2020" name="Microbiol. Resour. Announc.">
        <title>Complete genome sequences of four natural Pseudomonas isolates that catabolize a wide range of aromatic compounds relevant to lignin valorization.</title>
        <authorList>
            <person name="Hatmaker E.A."/>
            <person name="Presley G."/>
            <person name="Cannon O."/>
            <person name="Guss A.M."/>
            <person name="Elkins J.G."/>
        </authorList>
    </citation>
    <scope>NUCLEOTIDE SEQUENCE [LARGE SCALE GENOMIC DNA]</scope>
    <source>
        <strain evidence="2 3">B10D7D</strain>
    </source>
</reference>
<feature type="domain" description="Polysaccharide pyruvyl transferase" evidence="1">
    <location>
        <begin position="15"/>
        <end position="310"/>
    </location>
</feature>
<protein>
    <submittedName>
        <fullName evidence="2">Polysaccharide pyruvyl transferase family protein</fullName>
    </submittedName>
</protein>
<name>A0ABX6SCQ6_9PSED</name>
<keyword evidence="3" id="KW-1185">Reference proteome</keyword>
<dbReference type="GO" id="GO:0016740">
    <property type="term" value="F:transferase activity"/>
    <property type="evidence" value="ECO:0007669"/>
    <property type="project" value="UniProtKB-KW"/>
</dbReference>
<dbReference type="PANTHER" id="PTHR36836">
    <property type="entry name" value="COLANIC ACID BIOSYNTHESIS PROTEIN WCAK"/>
    <property type="match status" value="1"/>
</dbReference>
<keyword evidence="2" id="KW-0808">Transferase</keyword>
<dbReference type="InterPro" id="IPR007345">
    <property type="entry name" value="Polysacch_pyruvyl_Trfase"/>
</dbReference>
<dbReference type="Pfam" id="PF04230">
    <property type="entry name" value="PS_pyruv_trans"/>
    <property type="match status" value="1"/>
</dbReference>
<proteinExistence type="predicted"/>
<dbReference type="RefSeq" id="WP_179545120.1">
    <property type="nucleotide sequence ID" value="NZ_CP060009.1"/>
</dbReference>
<dbReference type="PANTHER" id="PTHR36836:SF1">
    <property type="entry name" value="COLANIC ACID BIOSYNTHESIS PROTEIN WCAK"/>
    <property type="match status" value="1"/>
</dbReference>
<sequence length="353" mass="39575">MKGHVLLVNEFFSDNVGDQAISMGFERLISDLGFSVSRHGYSSGRSNMPTVVGDAARSKSSAISIFLKKYLSSVTLLRSFIWGAQNIVRLVKVASRNADFAVVGGGQLIMAKSNFAIAMLCWVLLLKFFGKKVYLLSVGVGENVDGLERWMYRVALSKADEVYVRDHAGRWKLSNIISRKINFLPDAAYYIQSSAGGSRCGVGVFITDYSVSLRYSSEVGVKDSCREEYWARWSSVVQEMVNEGRSLYFLWTTEADRDETQLFLKHYPQFADMYAGEALPLDDLLQLLGRLEFVIAGRMHALILAHVQGCMLRPWIISRKIEIFSHEYLASSPADLRQLLFTTVGALLEARNV</sequence>
<evidence type="ECO:0000313" key="3">
    <source>
        <dbReference type="Proteomes" id="UP000515254"/>
    </source>
</evidence>
<organism evidence="2 3">
    <name type="scientific">Pseudomonas sediminis</name>
    <dbReference type="NCBI Taxonomy" id="1691904"/>
    <lineage>
        <taxon>Bacteria</taxon>
        <taxon>Pseudomonadati</taxon>
        <taxon>Pseudomonadota</taxon>
        <taxon>Gammaproteobacteria</taxon>
        <taxon>Pseudomonadales</taxon>
        <taxon>Pseudomonadaceae</taxon>
        <taxon>Pseudomonas</taxon>
    </lineage>
</organism>